<dbReference type="AlphaFoldDB" id="A0A2T4YQV2"/>
<organism evidence="3 4">
    <name type="scientific">Sphingomonas aerolata</name>
    <dbReference type="NCBI Taxonomy" id="185951"/>
    <lineage>
        <taxon>Bacteria</taxon>
        <taxon>Pseudomonadati</taxon>
        <taxon>Pseudomonadota</taxon>
        <taxon>Alphaproteobacteria</taxon>
        <taxon>Sphingomonadales</taxon>
        <taxon>Sphingomonadaceae</taxon>
        <taxon>Sphingomonas</taxon>
    </lineage>
</organism>
<keyword evidence="2" id="KW-0472">Membrane</keyword>
<evidence type="ECO:0000256" key="2">
    <source>
        <dbReference type="SAM" id="Phobius"/>
    </source>
</evidence>
<keyword evidence="2" id="KW-1133">Transmembrane helix</keyword>
<dbReference type="Proteomes" id="UP000240996">
    <property type="component" value="Unassembled WGS sequence"/>
</dbReference>
<proteinExistence type="predicted"/>
<dbReference type="Pfam" id="PF11739">
    <property type="entry name" value="YdbH-like"/>
    <property type="match status" value="1"/>
</dbReference>
<feature type="transmembrane region" description="Helical" evidence="2">
    <location>
        <begin position="29"/>
        <end position="47"/>
    </location>
</feature>
<evidence type="ECO:0000313" key="4">
    <source>
        <dbReference type="Proteomes" id="UP000240996"/>
    </source>
</evidence>
<gene>
    <name evidence="3" type="ORF">C8J24_2130</name>
</gene>
<keyword evidence="2" id="KW-0812">Transmembrane</keyword>
<evidence type="ECO:0000256" key="1">
    <source>
        <dbReference type="SAM" id="MobiDB-lite"/>
    </source>
</evidence>
<comment type="caution">
    <text evidence="3">The sequence shown here is derived from an EMBL/GenBank/DDBJ whole genome shotgun (WGS) entry which is preliminary data.</text>
</comment>
<evidence type="ECO:0000313" key="3">
    <source>
        <dbReference type="EMBL" id="PTM45897.1"/>
    </source>
</evidence>
<protein>
    <submittedName>
        <fullName evidence="3">Dicarboxylate transport</fullName>
    </submittedName>
</protein>
<sequence length="1069" mass="110146">MTETSETGPDPRRHAPARRRGGLARIQRIVLVVALLLLALLIGVWVLRKQIATGFIDRELARAEVPARYEIADLALGGQRLTNVVLGDPADPDLVADWVETRTGIGLSGPYLEAVRAGRVRLRGRLVDGRLSLGAIDRLLPAPSGKPFALPALDATVDDARMRLETPYGLVGLKLTGTGKLDNGFRGSLAAVSDRLSVGGCTGDRLAATVRVRIDEAKPILKGPVRLGRLACGDSRADSVVATLDLTLGAALDRWQGRAALATGPAVLPGATFAAAKGDVAFAGTAAGTSGKADIAADTVRTAEGRARRVSIAGSYRLGETIAFEGRVRAAGAAIAPRRLAGVEALQGSAAGSPVAPLMDAAVQAVTRAAKGFAADAVIAVRQRGGRGEAVLSRLALASASGARISLDGGEGLRFAWPGAGASGGGVTLDTTLATQGGGLPQARIALAQARPGAPVRGVATVAPYVVDGARLVLTPVRFSATPGGATAITTRVTLDGPIGSGGKDRVEGLSMPIDARWDGKTRLVVNTGCTPLAVQRLAVSGLVLDPARLSLCPIDGALVQTDRGRLRGGARIAAAALSGRLGRTPLTLNASGATLRLADRGFAIDGVQTRIGAPERVTRLDFPTITGRMTAQGIAGAFTGGAGQIGTVPLLLNEAAGDWTLIGGALALEGTMGVSDAAATARFKPVAARGVTLSLVGGAITAAGTLFEPVSSTKVADVTLVHALSTGIGRADLLVPGIVFAKDALQPEALTPLTFGVIADVNGSVSGDGHIAWTPDGVTSTGVFRTAGTDLAAAFGPVTGIATEIRFTDLLNLQSAPGQVATIRTLNPGIPVSDGTIRYQTLPGARVQVEGGAWPFAGGSLTLDPTLLDFSAQSERRMTFHIVNMAADQFLQQFDFKNLDATGIFDGVLPMIFDETGGRIEGGDLRVRPGGGTLAYVGDLSQKDLGIWANIAFQALKSVRYQSLRVGMNGPLAGEMVTDVRFAGISQGEGAKSNFIVRRLQKLPFVFNIRIKAPFRGLLDSAQSFYDPKRLIERNLPALIQQQSAPPSPGPAVPAAPSIQPAESRIVP</sequence>
<reference evidence="3 4" key="1">
    <citation type="submission" date="2018-04" db="EMBL/GenBank/DDBJ databases">
        <title>Genomic Encyclopedia of Type Strains, Phase III (KMG-III): the genomes of soil and plant-associated and newly described type strains.</title>
        <authorList>
            <person name="Whitman W."/>
        </authorList>
    </citation>
    <scope>NUCLEOTIDE SEQUENCE [LARGE SCALE GENOMIC DNA]</scope>
    <source>
        <strain evidence="3 4">NW12</strain>
    </source>
</reference>
<name>A0A2T4YQV2_9SPHN</name>
<dbReference type="InterPro" id="IPR021730">
    <property type="entry name" value="YdbH"/>
</dbReference>
<accession>A0A2T4YQV2</accession>
<keyword evidence="4" id="KW-1185">Reference proteome</keyword>
<dbReference type="EMBL" id="PZZN01000002">
    <property type="protein sequence ID" value="PTM45897.1"/>
    <property type="molecule type" value="Genomic_DNA"/>
</dbReference>
<feature type="region of interest" description="Disordered" evidence="1">
    <location>
        <begin position="1043"/>
        <end position="1069"/>
    </location>
</feature>